<feature type="transmembrane region" description="Helical" evidence="10">
    <location>
        <begin position="97"/>
        <end position="118"/>
    </location>
</feature>
<protein>
    <recommendedName>
        <fullName evidence="11">G-protein coupled receptors family 1 profile domain-containing protein</fullName>
    </recommendedName>
</protein>
<dbReference type="InterPro" id="IPR001817">
    <property type="entry name" value="Vasoprsn_rcpt"/>
</dbReference>
<dbReference type="PANTHER" id="PTHR24241:SF161">
    <property type="entry name" value="G-PROTEIN COUPLED RECEPTORS FAMILY 1 PROFILE DOMAIN-CONTAINING PROTEIN"/>
    <property type="match status" value="1"/>
</dbReference>
<keyword evidence="13" id="KW-1185">Reference proteome</keyword>
<keyword evidence="4 10" id="KW-1133">Transmembrane helix</keyword>
<dbReference type="PROSITE" id="PS50262">
    <property type="entry name" value="G_PROTEIN_RECEP_F1_2"/>
    <property type="match status" value="1"/>
</dbReference>
<keyword evidence="8 10" id="KW-0325">Glycoprotein</keyword>
<keyword evidence="9 10" id="KW-0807">Transducer</keyword>
<keyword evidence="2" id="KW-1003">Cell membrane</keyword>
<name>A0A9D4DME6_DREPO</name>
<evidence type="ECO:0000256" key="6">
    <source>
        <dbReference type="ARBA" id="ARBA00023136"/>
    </source>
</evidence>
<dbReference type="GO" id="GO:0042277">
    <property type="term" value="F:peptide binding"/>
    <property type="evidence" value="ECO:0007669"/>
    <property type="project" value="TreeGrafter"/>
</dbReference>
<dbReference type="PANTHER" id="PTHR24241">
    <property type="entry name" value="NEUROPEPTIDE RECEPTOR-RELATED G-PROTEIN COUPLED RECEPTOR"/>
    <property type="match status" value="1"/>
</dbReference>
<evidence type="ECO:0000313" key="13">
    <source>
        <dbReference type="Proteomes" id="UP000828390"/>
    </source>
</evidence>
<dbReference type="EMBL" id="JAIWYP010000010">
    <property type="protein sequence ID" value="KAH3751956.1"/>
    <property type="molecule type" value="Genomic_DNA"/>
</dbReference>
<dbReference type="AlphaFoldDB" id="A0A9D4DME6"/>
<feature type="transmembrane region" description="Helical" evidence="10">
    <location>
        <begin position="188"/>
        <end position="208"/>
    </location>
</feature>
<evidence type="ECO:0000256" key="3">
    <source>
        <dbReference type="ARBA" id="ARBA00022692"/>
    </source>
</evidence>
<dbReference type="SUPFAM" id="SSF81321">
    <property type="entry name" value="Family A G protein-coupled receptor-like"/>
    <property type="match status" value="1"/>
</dbReference>
<evidence type="ECO:0000256" key="2">
    <source>
        <dbReference type="ARBA" id="ARBA00022475"/>
    </source>
</evidence>
<dbReference type="PRINTS" id="PR00896">
    <property type="entry name" value="VASOPRESSINR"/>
</dbReference>
<comment type="similarity">
    <text evidence="10">Belongs to the G-protein coupled receptor 1 family. Vasopressin/oxytocin receptor subfamily.</text>
</comment>
<evidence type="ECO:0000259" key="11">
    <source>
        <dbReference type="PROSITE" id="PS50262"/>
    </source>
</evidence>
<dbReference type="GO" id="GO:0032870">
    <property type="term" value="P:cellular response to hormone stimulus"/>
    <property type="evidence" value="ECO:0007669"/>
    <property type="project" value="TreeGrafter"/>
</dbReference>
<comment type="subcellular location">
    <subcellularLocation>
        <location evidence="1 10">Cell membrane</location>
        <topology evidence="1 10">Multi-pass membrane protein</topology>
    </subcellularLocation>
</comment>
<gene>
    <name evidence="12" type="ORF">DPMN_186564</name>
</gene>
<evidence type="ECO:0000256" key="7">
    <source>
        <dbReference type="ARBA" id="ARBA00023170"/>
    </source>
</evidence>
<feature type="transmembrane region" description="Helical" evidence="10">
    <location>
        <begin position="138"/>
        <end position="159"/>
    </location>
</feature>
<sequence length="302" mass="34374">MDNTSTNTNNNTTSFGRNEALAKVEITVLAAILFMAVFGNLMIIVIHVYRERKLNRMQLFIVHLAAADIFVGLFQVLPQLINDITDRFDGNNFLCKLVSYIEVGTMYNSTYVLIMTALDRYLSICHPLMSQTWTSKRVHAMVVIAWLLAAIFASPQLLIFSYKRRESDGVYICGDNFNSSNMWQMQTYITWIFLSVYAVPFIILTVCYSKICTVVWISVNAKETHTSKCKRKHLLQNGAGSQSSRTKAVLHLRAHSNKLTQSKIKTVKLTLAVVICFIVCWAPFFITQMWAAYDINSPYDTS</sequence>
<feature type="transmembrane region" description="Helical" evidence="10">
    <location>
        <begin position="269"/>
        <end position="293"/>
    </location>
</feature>
<dbReference type="Proteomes" id="UP000828390">
    <property type="component" value="Unassembled WGS sequence"/>
</dbReference>
<evidence type="ECO:0000256" key="4">
    <source>
        <dbReference type="ARBA" id="ARBA00022989"/>
    </source>
</evidence>
<evidence type="ECO:0000256" key="1">
    <source>
        <dbReference type="ARBA" id="ARBA00004651"/>
    </source>
</evidence>
<organism evidence="12 13">
    <name type="scientific">Dreissena polymorpha</name>
    <name type="common">Zebra mussel</name>
    <name type="synonym">Mytilus polymorpha</name>
    <dbReference type="NCBI Taxonomy" id="45954"/>
    <lineage>
        <taxon>Eukaryota</taxon>
        <taxon>Metazoa</taxon>
        <taxon>Spiralia</taxon>
        <taxon>Lophotrochozoa</taxon>
        <taxon>Mollusca</taxon>
        <taxon>Bivalvia</taxon>
        <taxon>Autobranchia</taxon>
        <taxon>Heteroconchia</taxon>
        <taxon>Euheterodonta</taxon>
        <taxon>Imparidentia</taxon>
        <taxon>Neoheterodontei</taxon>
        <taxon>Myida</taxon>
        <taxon>Dreissenoidea</taxon>
        <taxon>Dreissenidae</taxon>
        <taxon>Dreissena</taxon>
    </lineage>
</organism>
<dbReference type="PRINTS" id="PR00237">
    <property type="entry name" value="GPCRRHODOPSN"/>
</dbReference>
<evidence type="ECO:0000256" key="5">
    <source>
        <dbReference type="ARBA" id="ARBA00023040"/>
    </source>
</evidence>
<evidence type="ECO:0000256" key="8">
    <source>
        <dbReference type="ARBA" id="ARBA00023180"/>
    </source>
</evidence>
<evidence type="ECO:0000256" key="9">
    <source>
        <dbReference type="ARBA" id="ARBA00023224"/>
    </source>
</evidence>
<evidence type="ECO:0000313" key="12">
    <source>
        <dbReference type="EMBL" id="KAH3751956.1"/>
    </source>
</evidence>
<proteinExistence type="inferred from homology"/>
<comment type="caution">
    <text evidence="10">Lacks conserved residue(s) required for the propagation of feature annotation.</text>
</comment>
<dbReference type="InterPro" id="IPR017452">
    <property type="entry name" value="GPCR_Rhodpsn_7TM"/>
</dbReference>
<dbReference type="InterPro" id="IPR000276">
    <property type="entry name" value="GPCR_Rhodpsn"/>
</dbReference>
<keyword evidence="5 10" id="KW-0297">G-protein coupled receptor</keyword>
<reference evidence="12" key="1">
    <citation type="journal article" date="2019" name="bioRxiv">
        <title>The Genome of the Zebra Mussel, Dreissena polymorpha: A Resource for Invasive Species Research.</title>
        <authorList>
            <person name="McCartney M.A."/>
            <person name="Auch B."/>
            <person name="Kono T."/>
            <person name="Mallez S."/>
            <person name="Zhang Y."/>
            <person name="Obille A."/>
            <person name="Becker A."/>
            <person name="Abrahante J.E."/>
            <person name="Garbe J."/>
            <person name="Badalamenti J.P."/>
            <person name="Herman A."/>
            <person name="Mangelson H."/>
            <person name="Liachko I."/>
            <person name="Sullivan S."/>
            <person name="Sone E.D."/>
            <person name="Koren S."/>
            <person name="Silverstein K.A.T."/>
            <person name="Beckman K.B."/>
            <person name="Gohl D.M."/>
        </authorList>
    </citation>
    <scope>NUCLEOTIDE SEQUENCE</scope>
    <source>
        <strain evidence="12">Duluth1</strain>
        <tissue evidence="12">Whole animal</tissue>
    </source>
</reference>
<accession>A0A9D4DME6</accession>
<dbReference type="Pfam" id="PF00001">
    <property type="entry name" value="7tm_1"/>
    <property type="match status" value="1"/>
</dbReference>
<keyword evidence="3 10" id="KW-0812">Transmembrane</keyword>
<keyword evidence="6 10" id="KW-0472">Membrane</keyword>
<dbReference type="CDD" id="cd15196">
    <property type="entry name" value="7tmA_Vasopressin_Oxytocin"/>
    <property type="match status" value="1"/>
</dbReference>
<dbReference type="GO" id="GO:0005886">
    <property type="term" value="C:plasma membrane"/>
    <property type="evidence" value="ECO:0007669"/>
    <property type="project" value="UniProtKB-SubCell"/>
</dbReference>
<feature type="domain" description="G-protein coupled receptors family 1 profile" evidence="11">
    <location>
        <begin position="39"/>
        <end position="302"/>
    </location>
</feature>
<comment type="caution">
    <text evidence="12">The sequence shown here is derived from an EMBL/GenBank/DDBJ whole genome shotgun (WGS) entry which is preliminary data.</text>
</comment>
<reference evidence="12" key="2">
    <citation type="submission" date="2020-11" db="EMBL/GenBank/DDBJ databases">
        <authorList>
            <person name="McCartney M.A."/>
            <person name="Auch B."/>
            <person name="Kono T."/>
            <person name="Mallez S."/>
            <person name="Becker A."/>
            <person name="Gohl D.M."/>
            <person name="Silverstein K.A.T."/>
            <person name="Koren S."/>
            <person name="Bechman K.B."/>
            <person name="Herman A."/>
            <person name="Abrahante J.E."/>
            <person name="Garbe J."/>
        </authorList>
    </citation>
    <scope>NUCLEOTIDE SEQUENCE</scope>
    <source>
        <strain evidence="12">Duluth1</strain>
        <tissue evidence="12">Whole animal</tissue>
    </source>
</reference>
<keyword evidence="7 10" id="KW-0675">Receptor</keyword>
<dbReference type="Gene3D" id="1.20.1070.10">
    <property type="entry name" value="Rhodopsin 7-helix transmembrane proteins"/>
    <property type="match status" value="1"/>
</dbReference>
<feature type="transmembrane region" description="Helical" evidence="10">
    <location>
        <begin position="59"/>
        <end position="77"/>
    </location>
</feature>
<dbReference type="GO" id="GO:0005000">
    <property type="term" value="F:vasopressin receptor activity"/>
    <property type="evidence" value="ECO:0007669"/>
    <property type="project" value="InterPro"/>
</dbReference>
<evidence type="ECO:0000256" key="10">
    <source>
        <dbReference type="RuleBase" id="RU046427"/>
    </source>
</evidence>
<feature type="transmembrane region" description="Helical" evidence="10">
    <location>
        <begin position="26"/>
        <end position="47"/>
    </location>
</feature>